<dbReference type="GO" id="GO:0005198">
    <property type="term" value="F:structural molecule activity"/>
    <property type="evidence" value="ECO:0007669"/>
    <property type="project" value="InterPro"/>
</dbReference>
<dbReference type="Pfam" id="PF06152">
    <property type="entry name" value="Phage_min_cap2"/>
    <property type="match status" value="1"/>
</dbReference>
<protein>
    <recommendedName>
        <fullName evidence="3">Minor capsid protein</fullName>
    </recommendedName>
</protein>
<accession>A0A413QMW8</accession>
<evidence type="ECO:0000313" key="1">
    <source>
        <dbReference type="EMBL" id="RHA01643.1"/>
    </source>
</evidence>
<proteinExistence type="predicted"/>
<dbReference type="EMBL" id="QSEW01000002">
    <property type="protein sequence ID" value="RHA01643.1"/>
    <property type="molecule type" value="Genomic_DNA"/>
</dbReference>
<dbReference type="AlphaFoldDB" id="A0A413QMW8"/>
<sequence length="582" mass="67165">MMSQGEIEALTLAMEKAARNLEVNIMLDIVRRIKANLDIEKSMTSSADYQVNALRQMGYSDDYIKKQIQIYLKASDEEVDRLYNQTTANIYGQYEDTYDSMGKKQTPFGKHPDIQATVAAAVTQTKGTFQNISQTLGFTRIVNGKRQFLPTAKFFQKSLDEAILGVTTGAFSYDVALKKVIQDMTRSGLRTVEYASGRTYRVDSASRTALMTGFRQVIGHINEQLADDLDTDTYEVSYHIGARPTHQPWQGRVYPYKELQSVCGLGTVTGLCGANCYHWYEPFVPGISVRNYTDEELDDMVTRENETTPYYGKEYNTYQALQYQRKMELTMRKYRQDIKLMKEGSLNELEIMGAKARYNQTMNEYVRFSKTMKLPEQRDRIYMDGLGRISTKIAKKSEKLSEMKLSIPQEVVKKAKLNQDIETKINQALKKLEKEYIIYLDSIEGEKLNGHDFFLTGAYLDKDGVLKHGIVFDYSIDYNKLEERIRAKHSDGYFAEKNYEDCIAHEIAHIIPFQNCTTATEYMNMVQKIKGQYVPGISKYADRTKDGRECLAEAFVRYRNGERIPDEARKLIEKYILPWRRK</sequence>
<evidence type="ECO:0008006" key="3">
    <source>
        <dbReference type="Google" id="ProtNLM"/>
    </source>
</evidence>
<name>A0A413QMW8_9FIRM</name>
<dbReference type="InterPro" id="IPR009319">
    <property type="entry name" value="Phage_A118_VSP1"/>
</dbReference>
<gene>
    <name evidence="1" type="ORF">DW957_02255</name>
</gene>
<evidence type="ECO:0000313" key="2">
    <source>
        <dbReference type="Proteomes" id="UP000284962"/>
    </source>
</evidence>
<reference evidence="1 2" key="1">
    <citation type="submission" date="2018-08" db="EMBL/GenBank/DDBJ databases">
        <title>A genome reference for cultivated species of the human gut microbiota.</title>
        <authorList>
            <person name="Zou Y."/>
            <person name="Xue W."/>
            <person name="Luo G."/>
        </authorList>
    </citation>
    <scope>NUCLEOTIDE SEQUENCE [LARGE SCALE GENOMIC DNA]</scope>
    <source>
        <strain evidence="1 2">AM46-16</strain>
    </source>
</reference>
<organism evidence="1 2">
    <name type="scientific">Dorea formicigenerans</name>
    <dbReference type="NCBI Taxonomy" id="39486"/>
    <lineage>
        <taxon>Bacteria</taxon>
        <taxon>Bacillati</taxon>
        <taxon>Bacillota</taxon>
        <taxon>Clostridia</taxon>
        <taxon>Lachnospirales</taxon>
        <taxon>Lachnospiraceae</taxon>
        <taxon>Dorea</taxon>
    </lineage>
</organism>
<comment type="caution">
    <text evidence="1">The sequence shown here is derived from an EMBL/GenBank/DDBJ whole genome shotgun (WGS) entry which is preliminary data.</text>
</comment>
<dbReference type="Proteomes" id="UP000284962">
    <property type="component" value="Unassembled WGS sequence"/>
</dbReference>